<name>A0A6B0YQ10_9CHLR</name>
<reference evidence="10" key="1">
    <citation type="submission" date="2019-09" db="EMBL/GenBank/DDBJ databases">
        <title>Characterisation of the sponge microbiome using genome-centric metagenomics.</title>
        <authorList>
            <person name="Engelberts J.P."/>
            <person name="Robbins S.J."/>
            <person name="De Goeij J.M."/>
            <person name="Aranda M."/>
            <person name="Bell S.C."/>
            <person name="Webster N.S."/>
        </authorList>
    </citation>
    <scope>NUCLEOTIDE SEQUENCE</scope>
    <source>
        <strain evidence="10">SB0664_bin_27</strain>
    </source>
</reference>
<dbReference type="CDD" id="cd07035">
    <property type="entry name" value="TPP_PYR_POX_like"/>
    <property type="match status" value="1"/>
</dbReference>
<dbReference type="InterPro" id="IPR029061">
    <property type="entry name" value="THDP-binding"/>
</dbReference>
<dbReference type="GO" id="GO:0009097">
    <property type="term" value="P:isoleucine biosynthetic process"/>
    <property type="evidence" value="ECO:0007669"/>
    <property type="project" value="TreeGrafter"/>
</dbReference>
<dbReference type="InterPro" id="IPR012001">
    <property type="entry name" value="Thiamin_PyroP_enz_TPP-bd_dom"/>
</dbReference>
<evidence type="ECO:0000256" key="1">
    <source>
        <dbReference type="ARBA" id="ARBA00001946"/>
    </source>
</evidence>
<evidence type="ECO:0000259" key="8">
    <source>
        <dbReference type="Pfam" id="PF02775"/>
    </source>
</evidence>
<comment type="cofactor">
    <cofactor evidence="1">
        <name>Mg(2+)</name>
        <dbReference type="ChEBI" id="CHEBI:18420"/>
    </cofactor>
</comment>
<keyword evidence="4" id="KW-0479">Metal-binding</keyword>
<comment type="similarity">
    <text evidence="3 6">Belongs to the TPP enzyme family.</text>
</comment>
<dbReference type="Pfam" id="PF02775">
    <property type="entry name" value="TPP_enzyme_C"/>
    <property type="match status" value="1"/>
</dbReference>
<keyword evidence="5 6" id="KW-0786">Thiamine pyrophosphate</keyword>
<dbReference type="InterPro" id="IPR012000">
    <property type="entry name" value="Thiamin_PyroP_enz_cen_dom"/>
</dbReference>
<dbReference type="GO" id="GO:0050660">
    <property type="term" value="F:flavin adenine dinucleotide binding"/>
    <property type="evidence" value="ECO:0007669"/>
    <property type="project" value="TreeGrafter"/>
</dbReference>
<dbReference type="GO" id="GO:0030976">
    <property type="term" value="F:thiamine pyrophosphate binding"/>
    <property type="evidence" value="ECO:0007669"/>
    <property type="project" value="InterPro"/>
</dbReference>
<accession>A0A6B0YQ10</accession>
<dbReference type="SUPFAM" id="SSF52518">
    <property type="entry name" value="Thiamin diphosphate-binding fold (THDP-binding)"/>
    <property type="match status" value="2"/>
</dbReference>
<organism evidence="10">
    <name type="scientific">Caldilineaceae bacterium SB0664_bin_27</name>
    <dbReference type="NCBI Taxonomy" id="2605260"/>
    <lineage>
        <taxon>Bacteria</taxon>
        <taxon>Bacillati</taxon>
        <taxon>Chloroflexota</taxon>
        <taxon>Caldilineae</taxon>
        <taxon>Caldilineales</taxon>
        <taxon>Caldilineaceae</taxon>
    </lineage>
</organism>
<dbReference type="GO" id="GO:0003984">
    <property type="term" value="F:acetolactate synthase activity"/>
    <property type="evidence" value="ECO:0007669"/>
    <property type="project" value="TreeGrafter"/>
</dbReference>
<dbReference type="Pfam" id="PF00205">
    <property type="entry name" value="TPP_enzyme_M"/>
    <property type="match status" value="1"/>
</dbReference>
<dbReference type="InterPro" id="IPR045229">
    <property type="entry name" value="TPP_enz"/>
</dbReference>
<dbReference type="InterPro" id="IPR011766">
    <property type="entry name" value="TPP_enzyme_TPP-bd"/>
</dbReference>
<dbReference type="GO" id="GO:0000287">
    <property type="term" value="F:magnesium ion binding"/>
    <property type="evidence" value="ECO:0007669"/>
    <property type="project" value="InterPro"/>
</dbReference>
<dbReference type="AlphaFoldDB" id="A0A6B0YQ10"/>
<evidence type="ECO:0000259" key="9">
    <source>
        <dbReference type="Pfam" id="PF02776"/>
    </source>
</evidence>
<dbReference type="Pfam" id="PF02776">
    <property type="entry name" value="TPP_enzyme_N"/>
    <property type="match status" value="1"/>
</dbReference>
<evidence type="ECO:0000256" key="2">
    <source>
        <dbReference type="ARBA" id="ARBA00001964"/>
    </source>
</evidence>
<dbReference type="Gene3D" id="3.40.50.970">
    <property type="match status" value="2"/>
</dbReference>
<evidence type="ECO:0000313" key="10">
    <source>
        <dbReference type="EMBL" id="MXY92993.1"/>
    </source>
</evidence>
<dbReference type="PROSITE" id="PS00187">
    <property type="entry name" value="TPP_ENZYMES"/>
    <property type="match status" value="1"/>
</dbReference>
<comment type="caution">
    <text evidence="10">The sequence shown here is derived from an EMBL/GenBank/DDBJ whole genome shotgun (WGS) entry which is preliminary data.</text>
</comment>
<feature type="domain" description="Thiamine pyrophosphate enzyme TPP-binding" evidence="8">
    <location>
        <begin position="392"/>
        <end position="542"/>
    </location>
</feature>
<proteinExistence type="inferred from homology"/>
<gene>
    <name evidence="10" type="ORF">F4Y42_06030</name>
</gene>
<dbReference type="Gene3D" id="3.40.50.1220">
    <property type="entry name" value="TPP-binding domain"/>
    <property type="match status" value="1"/>
</dbReference>
<dbReference type="GO" id="GO:0005948">
    <property type="term" value="C:acetolactate synthase complex"/>
    <property type="evidence" value="ECO:0007669"/>
    <property type="project" value="TreeGrafter"/>
</dbReference>
<dbReference type="PANTHER" id="PTHR18968">
    <property type="entry name" value="THIAMINE PYROPHOSPHATE ENZYMES"/>
    <property type="match status" value="1"/>
</dbReference>
<dbReference type="InterPro" id="IPR000399">
    <property type="entry name" value="TPP-bd_CS"/>
</dbReference>
<dbReference type="PANTHER" id="PTHR18968:SF166">
    <property type="entry name" value="2-HYDROXYACYL-COA LYASE 2"/>
    <property type="match status" value="1"/>
</dbReference>
<dbReference type="GO" id="GO:0009099">
    <property type="term" value="P:L-valine biosynthetic process"/>
    <property type="evidence" value="ECO:0007669"/>
    <property type="project" value="TreeGrafter"/>
</dbReference>
<feature type="domain" description="Thiamine pyrophosphate enzyme N-terminal TPP-binding" evidence="9">
    <location>
        <begin position="4"/>
        <end position="116"/>
    </location>
</feature>
<evidence type="ECO:0000259" key="7">
    <source>
        <dbReference type="Pfam" id="PF00205"/>
    </source>
</evidence>
<evidence type="ECO:0000256" key="5">
    <source>
        <dbReference type="ARBA" id="ARBA00023052"/>
    </source>
</evidence>
<comment type="cofactor">
    <cofactor evidence="2">
        <name>thiamine diphosphate</name>
        <dbReference type="ChEBI" id="CHEBI:58937"/>
    </cofactor>
</comment>
<protein>
    <submittedName>
        <fullName evidence="10">Thiamine pyrophosphate-binding protein</fullName>
    </submittedName>
</protein>
<evidence type="ECO:0000256" key="3">
    <source>
        <dbReference type="ARBA" id="ARBA00007812"/>
    </source>
</evidence>
<dbReference type="EMBL" id="VXRG01000052">
    <property type="protein sequence ID" value="MXY92993.1"/>
    <property type="molecule type" value="Genomic_DNA"/>
</dbReference>
<dbReference type="SUPFAM" id="SSF52467">
    <property type="entry name" value="DHS-like NAD/FAD-binding domain"/>
    <property type="match status" value="1"/>
</dbReference>
<sequence>MPSMTGGRFIAETVHGYGITHVFFMPYIGPRALMEMEKLGIKRVQTHGEKAAAYMADAYARVKRAPSLCMAQAVGAVNLAAGLQDAYLACSPVVALTGRELLINQQRHAYQEVDHVNPFSAVSKYSAYVSTPEHLPVYLRQAFRAATTGTPGPTHLDLEGIAGQGVVELEADLEVVVEEAFTRLPPFRPEAELSSIDAALRLLGCAERPVIVAGGGVLASDARNELIELAEKLSIPVATSLNAKTMFPPNHELAVGVPGSYSRACSNQTLVEADLVFFIGSHTGGQVTNSYQIPPQGTPIVQLDINPEEIGRNYPVQVGLQGDVKSSLRRMIDRAEPREHRTAWVGRVQELVQEWKADVAELVNSEILPMRPERLCRELSDYLPSDAILVSDTGHAGIWTGTMLDLKHPDQSFIRCSGSLGWGLPAAMGAKCGQPDRPVLCFTGDGGIWYHIAELETAVRCGINTVTVVNNNHSLNQEQGGVEQTYGGRTAGSDELWLFDDADFARIAESFGALGITVNKPGELPGALDRAFASGRPAVVDVKTHVEGIAPRAWMPAS</sequence>
<feature type="domain" description="Thiamine pyrophosphate enzyme central" evidence="7">
    <location>
        <begin position="196"/>
        <end position="330"/>
    </location>
</feature>
<evidence type="ECO:0000256" key="4">
    <source>
        <dbReference type="ARBA" id="ARBA00022723"/>
    </source>
</evidence>
<evidence type="ECO:0000256" key="6">
    <source>
        <dbReference type="RuleBase" id="RU362132"/>
    </source>
</evidence>
<dbReference type="InterPro" id="IPR029035">
    <property type="entry name" value="DHS-like_NAD/FAD-binding_dom"/>
</dbReference>
<dbReference type="CDD" id="cd00568">
    <property type="entry name" value="TPP_enzymes"/>
    <property type="match status" value="1"/>
</dbReference>